<evidence type="ECO:0000256" key="3">
    <source>
        <dbReference type="ARBA" id="ARBA00009595"/>
    </source>
</evidence>
<protein>
    <recommendedName>
        <fullName evidence="4">NAD(+) diphosphatase</fullName>
        <ecNumber evidence="4">3.6.1.22</ecNumber>
    </recommendedName>
</protein>
<dbReference type="GO" id="GO:0046872">
    <property type="term" value="F:metal ion binding"/>
    <property type="evidence" value="ECO:0007669"/>
    <property type="project" value="UniProtKB-KW"/>
</dbReference>
<reference evidence="12" key="1">
    <citation type="submission" date="2023-01" db="EMBL/GenBank/DDBJ databases">
        <title>The genome sequence of Kordiimonadaceae bacterium 6D33.</title>
        <authorList>
            <person name="Liu Y."/>
        </authorList>
    </citation>
    <scope>NUCLEOTIDE SEQUENCE</scope>
    <source>
        <strain evidence="12">6D33</strain>
    </source>
</reference>
<gene>
    <name evidence="12" type="primary">nudC</name>
    <name evidence="12" type="ORF">PH603_03970</name>
</gene>
<dbReference type="InterPro" id="IPR020476">
    <property type="entry name" value="Nudix_hydrolase"/>
</dbReference>
<evidence type="ECO:0000256" key="6">
    <source>
        <dbReference type="ARBA" id="ARBA00022801"/>
    </source>
</evidence>
<dbReference type="PRINTS" id="PR00502">
    <property type="entry name" value="NUDIXFAMILY"/>
</dbReference>
<dbReference type="GO" id="GO:0035529">
    <property type="term" value="F:NADH pyrophosphatase activity"/>
    <property type="evidence" value="ECO:0007669"/>
    <property type="project" value="TreeGrafter"/>
</dbReference>
<dbReference type="AlphaFoldDB" id="A0AAF0BL13"/>
<dbReference type="Pfam" id="PF09297">
    <property type="entry name" value="Zn_ribbon_NUD"/>
    <property type="match status" value="1"/>
</dbReference>
<dbReference type="InterPro" id="IPR015376">
    <property type="entry name" value="Znr_NADH_PPase"/>
</dbReference>
<dbReference type="Pfam" id="PF00293">
    <property type="entry name" value="NUDIX"/>
    <property type="match status" value="1"/>
</dbReference>
<feature type="domain" description="Nudix hydrolase" evidence="11">
    <location>
        <begin position="167"/>
        <end position="294"/>
    </location>
</feature>
<comment type="similarity">
    <text evidence="3">Belongs to the Nudix hydrolase family. NudC subfamily.</text>
</comment>
<dbReference type="InterPro" id="IPR050241">
    <property type="entry name" value="NAD-cap_RNA_hydrolase_NudC"/>
</dbReference>
<sequence>MSLAAIQTLYSGNPLDRADQLRGDPALMSDGPKEIGSRFTVMAGDRFLTLDAGGLAWLDYIGIGLYPAEETLFLGIAEDGTKRYAILWPTEAMDADLPLAGLKFRDVRGIGLKAGWPDPELGILAQAKSMLDWHQRHRACAQCGAPTDMVKAGYERQCRGCGASHFPRTDPVVIMLALHGGKALVARNAKMPPGFFSALAGFVEPGETIEEAVARELMEEAGVKATSVRYVASQPWPFPSSLMIGCIADVADDKVTLDMTELVEARWVTKAEAKEGLKGMDPTFMLPPTIAIARDLITAWVKEG</sequence>
<evidence type="ECO:0000259" key="11">
    <source>
        <dbReference type="PROSITE" id="PS51462"/>
    </source>
</evidence>
<dbReference type="NCBIfam" id="NF001299">
    <property type="entry name" value="PRK00241.1"/>
    <property type="match status" value="1"/>
</dbReference>
<dbReference type="Gene3D" id="3.90.79.10">
    <property type="entry name" value="Nucleoside Triphosphate Pyrophosphohydrolase"/>
    <property type="match status" value="1"/>
</dbReference>
<proteinExistence type="inferred from homology"/>
<evidence type="ECO:0000256" key="5">
    <source>
        <dbReference type="ARBA" id="ARBA00022723"/>
    </source>
</evidence>
<evidence type="ECO:0000313" key="13">
    <source>
        <dbReference type="Proteomes" id="UP001217500"/>
    </source>
</evidence>
<evidence type="ECO:0000256" key="2">
    <source>
        <dbReference type="ARBA" id="ARBA00001947"/>
    </source>
</evidence>
<keyword evidence="7" id="KW-0460">Magnesium</keyword>
<dbReference type="RefSeq" id="WP_289504647.1">
    <property type="nucleotide sequence ID" value="NZ_CP116805.1"/>
</dbReference>
<dbReference type="GO" id="GO:0019677">
    <property type="term" value="P:NAD+ catabolic process"/>
    <property type="evidence" value="ECO:0007669"/>
    <property type="project" value="TreeGrafter"/>
</dbReference>
<dbReference type="InterPro" id="IPR000086">
    <property type="entry name" value="NUDIX_hydrolase_dom"/>
</dbReference>
<dbReference type="EMBL" id="CP116805">
    <property type="protein sequence ID" value="WCL54914.1"/>
    <property type="molecule type" value="Genomic_DNA"/>
</dbReference>
<dbReference type="PANTHER" id="PTHR42904:SF6">
    <property type="entry name" value="NAD-CAPPED RNA HYDROLASE NUDT12"/>
    <property type="match status" value="1"/>
</dbReference>
<evidence type="ECO:0000256" key="4">
    <source>
        <dbReference type="ARBA" id="ARBA00012381"/>
    </source>
</evidence>
<organism evidence="12 13">
    <name type="scientific">Gimibacter soli</name>
    <dbReference type="NCBI Taxonomy" id="3024400"/>
    <lineage>
        <taxon>Bacteria</taxon>
        <taxon>Pseudomonadati</taxon>
        <taxon>Pseudomonadota</taxon>
        <taxon>Alphaproteobacteria</taxon>
        <taxon>Kordiimonadales</taxon>
        <taxon>Temperatibacteraceae</taxon>
        <taxon>Gimibacter</taxon>
    </lineage>
</organism>
<dbReference type="InterPro" id="IPR020084">
    <property type="entry name" value="NUDIX_hydrolase_CS"/>
</dbReference>
<dbReference type="Proteomes" id="UP001217500">
    <property type="component" value="Chromosome"/>
</dbReference>
<dbReference type="CDD" id="cd03429">
    <property type="entry name" value="NUDIX_NADH_pyrophosphatase_Nudt13"/>
    <property type="match status" value="1"/>
</dbReference>
<dbReference type="PANTHER" id="PTHR42904">
    <property type="entry name" value="NUDIX HYDROLASE, NUDC SUBFAMILY"/>
    <property type="match status" value="1"/>
</dbReference>
<dbReference type="Gene3D" id="3.90.79.20">
    <property type="match status" value="1"/>
</dbReference>
<name>A0AAF0BL13_9PROT</name>
<keyword evidence="6 10" id="KW-0378">Hydrolase</keyword>
<keyword evidence="5" id="KW-0479">Metal-binding</keyword>
<evidence type="ECO:0000256" key="9">
    <source>
        <dbReference type="ARBA" id="ARBA00023679"/>
    </source>
</evidence>
<comment type="catalytic activity">
    <reaction evidence="9">
        <text>a 5'-end NAD(+)-phospho-ribonucleoside in mRNA + H2O = a 5'-end phospho-adenosine-phospho-ribonucleoside in mRNA + beta-nicotinamide D-ribonucleotide + 2 H(+)</text>
        <dbReference type="Rhea" id="RHEA:60876"/>
        <dbReference type="Rhea" id="RHEA-COMP:15698"/>
        <dbReference type="Rhea" id="RHEA-COMP:15719"/>
        <dbReference type="ChEBI" id="CHEBI:14649"/>
        <dbReference type="ChEBI" id="CHEBI:15377"/>
        <dbReference type="ChEBI" id="CHEBI:15378"/>
        <dbReference type="ChEBI" id="CHEBI:144029"/>
        <dbReference type="ChEBI" id="CHEBI:144051"/>
    </reaction>
    <physiologicalReaction direction="left-to-right" evidence="9">
        <dbReference type="Rhea" id="RHEA:60877"/>
    </physiologicalReaction>
</comment>
<evidence type="ECO:0000256" key="7">
    <source>
        <dbReference type="ARBA" id="ARBA00022842"/>
    </source>
</evidence>
<keyword evidence="13" id="KW-1185">Reference proteome</keyword>
<dbReference type="KEGG" id="gso:PH603_03970"/>
<accession>A0AAF0BL13</accession>
<dbReference type="InterPro" id="IPR049734">
    <property type="entry name" value="NudC-like_C"/>
</dbReference>
<dbReference type="EC" id="3.6.1.22" evidence="4"/>
<dbReference type="SUPFAM" id="SSF55811">
    <property type="entry name" value="Nudix"/>
    <property type="match status" value="1"/>
</dbReference>
<evidence type="ECO:0000256" key="8">
    <source>
        <dbReference type="ARBA" id="ARBA00023027"/>
    </source>
</evidence>
<evidence type="ECO:0000256" key="1">
    <source>
        <dbReference type="ARBA" id="ARBA00001946"/>
    </source>
</evidence>
<evidence type="ECO:0000313" key="12">
    <source>
        <dbReference type="EMBL" id="WCL54914.1"/>
    </source>
</evidence>
<dbReference type="InterPro" id="IPR015375">
    <property type="entry name" value="NADH_PPase-like_N"/>
</dbReference>
<dbReference type="PROSITE" id="PS51462">
    <property type="entry name" value="NUDIX"/>
    <property type="match status" value="1"/>
</dbReference>
<comment type="cofactor">
    <cofactor evidence="2">
        <name>Zn(2+)</name>
        <dbReference type="ChEBI" id="CHEBI:29105"/>
    </cofactor>
</comment>
<dbReference type="GO" id="GO:0006742">
    <property type="term" value="P:NADP+ catabolic process"/>
    <property type="evidence" value="ECO:0007669"/>
    <property type="project" value="TreeGrafter"/>
</dbReference>
<dbReference type="GO" id="GO:0005829">
    <property type="term" value="C:cytosol"/>
    <property type="evidence" value="ECO:0007669"/>
    <property type="project" value="TreeGrafter"/>
</dbReference>
<keyword evidence="8" id="KW-0520">NAD</keyword>
<dbReference type="Pfam" id="PF09296">
    <property type="entry name" value="NUDIX-like"/>
    <property type="match status" value="1"/>
</dbReference>
<evidence type="ECO:0000256" key="10">
    <source>
        <dbReference type="RuleBase" id="RU003476"/>
    </source>
</evidence>
<dbReference type="InterPro" id="IPR015797">
    <property type="entry name" value="NUDIX_hydrolase-like_dom_sf"/>
</dbReference>
<dbReference type="PROSITE" id="PS00893">
    <property type="entry name" value="NUDIX_BOX"/>
    <property type="match status" value="1"/>
</dbReference>
<comment type="cofactor">
    <cofactor evidence="1">
        <name>Mg(2+)</name>
        <dbReference type="ChEBI" id="CHEBI:18420"/>
    </cofactor>
</comment>